<dbReference type="GO" id="GO:0005840">
    <property type="term" value="C:ribosome"/>
    <property type="evidence" value="ECO:0007669"/>
    <property type="project" value="InterPro"/>
</dbReference>
<dbReference type="InterPro" id="IPR009000">
    <property type="entry name" value="Transl_B-barrel_sf"/>
</dbReference>
<dbReference type="NCBIfam" id="TIGR02273">
    <property type="entry name" value="16S_RimM"/>
    <property type="match status" value="1"/>
</dbReference>
<gene>
    <name evidence="7" type="primary">rimM_32</name>
    <name evidence="7" type="ORF">SDC9_135797</name>
</gene>
<dbReference type="SUPFAM" id="SSF50447">
    <property type="entry name" value="Translation proteins"/>
    <property type="match status" value="1"/>
</dbReference>
<evidence type="ECO:0000256" key="3">
    <source>
        <dbReference type="ARBA" id="ARBA00022552"/>
    </source>
</evidence>
<evidence type="ECO:0000256" key="2">
    <source>
        <dbReference type="ARBA" id="ARBA00022517"/>
    </source>
</evidence>
<proteinExistence type="inferred from homology"/>
<keyword evidence="4" id="KW-0143">Chaperone</keyword>
<dbReference type="InterPro" id="IPR011033">
    <property type="entry name" value="PRC_barrel-like_sf"/>
</dbReference>
<dbReference type="PANTHER" id="PTHR33692:SF1">
    <property type="entry name" value="RIBOSOME MATURATION FACTOR RIMM"/>
    <property type="match status" value="1"/>
</dbReference>
<keyword evidence="1" id="KW-0963">Cytoplasm</keyword>
<dbReference type="Gene3D" id="2.40.30.60">
    <property type="entry name" value="RimM"/>
    <property type="match status" value="1"/>
</dbReference>
<dbReference type="Pfam" id="PF24986">
    <property type="entry name" value="PRC_RimM"/>
    <property type="match status" value="1"/>
</dbReference>
<feature type="domain" description="Ribosome maturation factor RimM PRC barrel" evidence="6">
    <location>
        <begin position="102"/>
        <end position="160"/>
    </location>
</feature>
<dbReference type="PANTHER" id="PTHR33692">
    <property type="entry name" value="RIBOSOME MATURATION FACTOR RIMM"/>
    <property type="match status" value="1"/>
</dbReference>
<dbReference type="HAMAP" id="MF_00014">
    <property type="entry name" value="Ribosome_mat_RimM"/>
    <property type="match status" value="1"/>
</dbReference>
<accession>A0A645DIQ2</accession>
<reference evidence="7" key="1">
    <citation type="submission" date="2019-08" db="EMBL/GenBank/DDBJ databases">
        <authorList>
            <person name="Kucharzyk K."/>
            <person name="Murdoch R.W."/>
            <person name="Higgins S."/>
            <person name="Loffler F."/>
        </authorList>
    </citation>
    <scope>NUCLEOTIDE SEQUENCE</scope>
</reference>
<feature type="domain" description="RimM N-terminal" evidence="5">
    <location>
        <begin position="8"/>
        <end position="89"/>
    </location>
</feature>
<dbReference type="InterPro" id="IPR002676">
    <property type="entry name" value="RimM_N"/>
</dbReference>
<dbReference type="InterPro" id="IPR036976">
    <property type="entry name" value="RimM_N_sf"/>
</dbReference>
<dbReference type="Pfam" id="PF01782">
    <property type="entry name" value="RimM"/>
    <property type="match status" value="1"/>
</dbReference>
<dbReference type="EMBL" id="VSSQ01036261">
    <property type="protein sequence ID" value="MPM88693.1"/>
    <property type="molecule type" value="Genomic_DNA"/>
</dbReference>
<dbReference type="InterPro" id="IPR056792">
    <property type="entry name" value="PRC_RimM"/>
</dbReference>
<dbReference type="GO" id="GO:0043022">
    <property type="term" value="F:ribosome binding"/>
    <property type="evidence" value="ECO:0007669"/>
    <property type="project" value="InterPro"/>
</dbReference>
<protein>
    <submittedName>
        <fullName evidence="7">Ribosome maturation factor RimM</fullName>
    </submittedName>
</protein>
<dbReference type="AlphaFoldDB" id="A0A645DIQ2"/>
<sequence>MKNEYLRVGQIVRAHGVRGDVKLIPLTDDPARFRAIKTAYLETTTGAYAPVAVSDARIAPDAVLVHIEGVDTVEQAEALKNRYLCVNRENAVKLKKDTYFVADLIGCETFDTNGKRYGKLTDVLETGAIDVYEMENGKLLVPALKKLLHEVDVERGRIVFNADVLEEVGCFAD</sequence>
<keyword evidence="2" id="KW-0690">Ribosome biogenesis</keyword>
<dbReference type="Gene3D" id="2.30.30.240">
    <property type="entry name" value="PRC-barrel domain"/>
    <property type="match status" value="1"/>
</dbReference>
<evidence type="ECO:0000259" key="5">
    <source>
        <dbReference type="Pfam" id="PF01782"/>
    </source>
</evidence>
<comment type="caution">
    <text evidence="7">The sequence shown here is derived from an EMBL/GenBank/DDBJ whole genome shotgun (WGS) entry which is preliminary data.</text>
</comment>
<dbReference type="SUPFAM" id="SSF50346">
    <property type="entry name" value="PRC-barrel domain"/>
    <property type="match status" value="1"/>
</dbReference>
<keyword evidence="3" id="KW-0698">rRNA processing</keyword>
<evidence type="ECO:0000256" key="1">
    <source>
        <dbReference type="ARBA" id="ARBA00022490"/>
    </source>
</evidence>
<dbReference type="InterPro" id="IPR011961">
    <property type="entry name" value="RimM"/>
</dbReference>
<organism evidence="7">
    <name type="scientific">bioreactor metagenome</name>
    <dbReference type="NCBI Taxonomy" id="1076179"/>
    <lineage>
        <taxon>unclassified sequences</taxon>
        <taxon>metagenomes</taxon>
        <taxon>ecological metagenomes</taxon>
    </lineage>
</organism>
<evidence type="ECO:0000256" key="4">
    <source>
        <dbReference type="ARBA" id="ARBA00023186"/>
    </source>
</evidence>
<name>A0A645DIQ2_9ZZZZ</name>
<evidence type="ECO:0000259" key="6">
    <source>
        <dbReference type="Pfam" id="PF24986"/>
    </source>
</evidence>
<evidence type="ECO:0000313" key="7">
    <source>
        <dbReference type="EMBL" id="MPM88693.1"/>
    </source>
</evidence>
<dbReference type="GO" id="GO:0006364">
    <property type="term" value="P:rRNA processing"/>
    <property type="evidence" value="ECO:0007669"/>
    <property type="project" value="UniProtKB-KW"/>
</dbReference>